<dbReference type="SUPFAM" id="SSF49777">
    <property type="entry name" value="PEBP-like"/>
    <property type="match status" value="1"/>
</dbReference>
<sequence length="155" mass="18197">MNQDCEVPFNKLPENHLNVYFNGQKIQNKQIMKLKDVQKEPYIDFKTPANKFYTVIMFDPDAPSKENPIYKSWLHWIKTNIHNKSSDIVAPFMPPSPPAGSGLHRYCICLLEQQKQLEIAPINERKKFDFMSFVNRNKLKPISYVMYATENEAEK</sequence>
<reference evidence="1 2" key="1">
    <citation type="submission" date="2020-04" db="EMBL/GenBank/DDBJ databases">
        <title>Advantages and limits of metagenomic assembly and binning of a giant virus.</title>
        <authorList>
            <person name="Schulz F."/>
            <person name="Andreani J."/>
            <person name="Francis R."/>
            <person name="Boudjemaa H."/>
            <person name="Bou Khalil J.Y."/>
            <person name="Lee J."/>
            <person name="La Scola B."/>
            <person name="Woyke T."/>
        </authorList>
    </citation>
    <scope>NUCLEOTIDE SEQUENCE [LARGE SCALE GENOMIC DNA]</scope>
    <source>
        <strain evidence="1 2">FV1/VV64</strain>
    </source>
</reference>
<dbReference type="Proteomes" id="UP001162001">
    <property type="component" value="Segment"/>
</dbReference>
<dbReference type="Pfam" id="PF01161">
    <property type="entry name" value="PBP"/>
    <property type="match status" value="1"/>
</dbReference>
<dbReference type="PANTHER" id="PTHR11362:SF82">
    <property type="entry name" value="PHOSPHATIDYLETHANOLAMINE-BINDING PROTEIN 4"/>
    <property type="match status" value="1"/>
</dbReference>
<evidence type="ECO:0000313" key="2">
    <source>
        <dbReference type="Proteomes" id="UP001162001"/>
    </source>
</evidence>
<protein>
    <submittedName>
        <fullName evidence="1">Phosphatidylethanolamine-binding protein</fullName>
    </submittedName>
</protein>
<name>A0A7D3R1K1_9VIRU</name>
<dbReference type="InterPro" id="IPR035810">
    <property type="entry name" value="PEBP_euk"/>
</dbReference>
<dbReference type="InterPro" id="IPR008914">
    <property type="entry name" value="PEBP"/>
</dbReference>
<dbReference type="Gene3D" id="3.90.280.10">
    <property type="entry name" value="PEBP-like"/>
    <property type="match status" value="1"/>
</dbReference>
<evidence type="ECO:0000313" key="1">
    <source>
        <dbReference type="EMBL" id="QKF94582.1"/>
    </source>
</evidence>
<organism evidence="1 2">
    <name type="scientific">Fadolivirus FV1/VV64</name>
    <dbReference type="NCBI Taxonomy" id="3070911"/>
    <lineage>
        <taxon>Viruses</taxon>
        <taxon>Varidnaviria</taxon>
        <taxon>Bamfordvirae</taxon>
        <taxon>Nucleocytoviricota</taxon>
        <taxon>Megaviricetes</taxon>
        <taxon>Imitervirales</taxon>
        <taxon>Mimiviridae</taxon>
        <taxon>Klosneuvirinae</taxon>
        <taxon>Fadolivirus</taxon>
        <taxon>Fadolivirus algeromassiliense</taxon>
    </lineage>
</organism>
<dbReference type="CDD" id="cd00866">
    <property type="entry name" value="PEBP_euk"/>
    <property type="match status" value="1"/>
</dbReference>
<proteinExistence type="predicted"/>
<dbReference type="EMBL" id="MT418680">
    <property type="protein sequence ID" value="QKF94582.1"/>
    <property type="molecule type" value="Genomic_DNA"/>
</dbReference>
<gene>
    <name evidence="1" type="ORF">Fadolivirus_1_1124</name>
</gene>
<keyword evidence="2" id="KW-1185">Reference proteome</keyword>
<dbReference type="PANTHER" id="PTHR11362">
    <property type="entry name" value="PHOSPHATIDYLETHANOLAMINE-BINDING PROTEIN"/>
    <property type="match status" value="1"/>
</dbReference>
<accession>A0A7D3R1K1</accession>
<dbReference type="InterPro" id="IPR036610">
    <property type="entry name" value="PEBP-like_sf"/>
</dbReference>